<dbReference type="OMA" id="CHIVLAN"/>
<dbReference type="Proteomes" id="UP000006727">
    <property type="component" value="Chromosome 14"/>
</dbReference>
<gene>
    <name evidence="16" type="primary">LOC112291768</name>
    <name evidence="15" type="ORF">PHYPA_017867</name>
</gene>
<proteinExistence type="inferred from homology"/>
<keyword evidence="5" id="KW-0808">Transferase</keyword>
<dbReference type="SUPFAM" id="SSF51621">
    <property type="entry name" value="Phosphoenolpyruvate/pyruvate domain"/>
    <property type="match status" value="1"/>
</dbReference>
<dbReference type="GO" id="GO:0016301">
    <property type="term" value="F:kinase activity"/>
    <property type="evidence" value="ECO:0007669"/>
    <property type="project" value="UniProtKB-KW"/>
</dbReference>
<organism evidence="15">
    <name type="scientific">Physcomitrium patens</name>
    <name type="common">Spreading-leaved earth moss</name>
    <name type="synonym">Physcomitrella patens</name>
    <dbReference type="NCBI Taxonomy" id="3218"/>
    <lineage>
        <taxon>Eukaryota</taxon>
        <taxon>Viridiplantae</taxon>
        <taxon>Streptophyta</taxon>
        <taxon>Embryophyta</taxon>
        <taxon>Bryophyta</taxon>
        <taxon>Bryophytina</taxon>
        <taxon>Bryopsida</taxon>
        <taxon>Funariidae</taxon>
        <taxon>Funariales</taxon>
        <taxon>Funariaceae</taxon>
        <taxon>Physcomitrium</taxon>
    </lineage>
</organism>
<dbReference type="Gene3D" id="2.40.33.10">
    <property type="entry name" value="PK beta-barrel domain-like"/>
    <property type="match status" value="1"/>
</dbReference>
<evidence type="ECO:0000259" key="14">
    <source>
        <dbReference type="Pfam" id="PF00224"/>
    </source>
</evidence>
<evidence type="ECO:0000256" key="4">
    <source>
        <dbReference type="ARBA" id="ARBA00012142"/>
    </source>
</evidence>
<evidence type="ECO:0000256" key="5">
    <source>
        <dbReference type="ARBA" id="ARBA00022679"/>
    </source>
</evidence>
<dbReference type="InterPro" id="IPR015806">
    <property type="entry name" value="Pyrv_Knase_insert_dom_sf"/>
</dbReference>
<protein>
    <recommendedName>
        <fullName evidence="4">pyruvate kinase</fullName>
        <ecNumber evidence="4">2.7.1.40</ecNumber>
    </recommendedName>
</protein>
<comment type="similarity">
    <text evidence="3">Belongs to the pyruvate kinase family.</text>
</comment>
<keyword evidence="12" id="KW-0670">Pyruvate</keyword>
<dbReference type="GO" id="GO:0030955">
    <property type="term" value="F:potassium ion binding"/>
    <property type="evidence" value="ECO:0007669"/>
    <property type="project" value="InterPro"/>
</dbReference>
<dbReference type="Gramene" id="Pp3c14_1520V3.3">
    <property type="protein sequence ID" value="Pp3c14_1520V3.3"/>
    <property type="gene ID" value="Pp3c14_1520"/>
</dbReference>
<dbReference type="EMBL" id="ABEU02000014">
    <property type="protein sequence ID" value="PNR40465.1"/>
    <property type="molecule type" value="Genomic_DNA"/>
</dbReference>
<reference evidence="16" key="3">
    <citation type="submission" date="2020-12" db="UniProtKB">
        <authorList>
            <consortium name="EnsemblPlants"/>
        </authorList>
    </citation>
    <scope>IDENTIFICATION</scope>
</reference>
<dbReference type="AlphaFoldDB" id="A0A2K1JG01"/>
<feature type="coiled-coil region" evidence="13">
    <location>
        <begin position="165"/>
        <end position="202"/>
    </location>
</feature>
<dbReference type="EnsemblPlants" id="Pp3c14_1520V3.4">
    <property type="protein sequence ID" value="Pp3c14_1520V3.4"/>
    <property type="gene ID" value="Pp3c14_1520"/>
</dbReference>
<dbReference type="EnsemblPlants" id="Pp3c14_1520V3.2">
    <property type="protein sequence ID" value="Pp3c14_1520V3.2"/>
    <property type="gene ID" value="Pp3c14_1520"/>
</dbReference>
<dbReference type="OrthoDB" id="1881597at2759"/>
<dbReference type="GO" id="GO:0006096">
    <property type="term" value="P:glycolytic process"/>
    <property type="evidence" value="ECO:0000318"/>
    <property type="project" value="GO_Central"/>
</dbReference>
<keyword evidence="7" id="KW-0547">Nucleotide-binding</keyword>
<comment type="pathway">
    <text evidence="2">Carbohydrate degradation; glycolysis; pyruvate from D-glyceraldehyde 3-phosphate: step 5/5.</text>
</comment>
<dbReference type="RefSeq" id="XP_024395404.1">
    <property type="nucleotide sequence ID" value="XM_024539636.2"/>
</dbReference>
<dbReference type="FunFam" id="2.40.33.10:FF:000010">
    <property type="entry name" value="Pyruvate kinase family protein"/>
    <property type="match status" value="1"/>
</dbReference>
<keyword evidence="17" id="KW-1185">Reference proteome</keyword>
<accession>A0A2K1JG01</accession>
<evidence type="ECO:0000256" key="11">
    <source>
        <dbReference type="ARBA" id="ARBA00023152"/>
    </source>
</evidence>
<evidence type="ECO:0000256" key="1">
    <source>
        <dbReference type="ARBA" id="ARBA00001958"/>
    </source>
</evidence>
<evidence type="ECO:0000313" key="17">
    <source>
        <dbReference type="Proteomes" id="UP000006727"/>
    </source>
</evidence>
<dbReference type="FunFam" id="3.20.20.60:FF:000057">
    <property type="entry name" value="Pyruvate kinase family protein"/>
    <property type="match status" value="1"/>
</dbReference>
<feature type="domain" description="Pyruvate kinase barrel" evidence="14">
    <location>
        <begin position="615"/>
        <end position="833"/>
    </location>
</feature>
<dbReference type="GO" id="GO:0005524">
    <property type="term" value="F:ATP binding"/>
    <property type="evidence" value="ECO:0007669"/>
    <property type="project" value="UniProtKB-KW"/>
</dbReference>
<dbReference type="UniPathway" id="UPA00109">
    <property type="reaction ID" value="UER00188"/>
</dbReference>
<dbReference type="KEGG" id="ppp:112291768"/>
<dbReference type="EnsemblPlants" id="Pp3c14_1520V3.1">
    <property type="protein sequence ID" value="Pp3c14_1520V3.1"/>
    <property type="gene ID" value="Pp3c14_1520"/>
</dbReference>
<dbReference type="Gene3D" id="3.20.20.60">
    <property type="entry name" value="Phosphoenolpyruvate-binding domains"/>
    <property type="match status" value="2"/>
</dbReference>
<dbReference type="PaxDb" id="3218-PP1S255_58V6.1"/>
<evidence type="ECO:0000313" key="15">
    <source>
        <dbReference type="EMBL" id="PNR40465.1"/>
    </source>
</evidence>
<dbReference type="EC" id="2.7.1.40" evidence="4"/>
<keyword evidence="8" id="KW-0418">Kinase</keyword>
<keyword evidence="13" id="KW-0175">Coiled coil</keyword>
<keyword evidence="11" id="KW-0324">Glycolysis</keyword>
<sequence>MSPAFVTQPTTFYRGQTDFIFRNSGRRCNNDALFHTESGSLSLHYQSLKRDGASQALSFEKQKRIGRESRFKRLPIGTHVVAPATVGDGSADSNIKSHLKAPMHGNEKKASRRLQVVSNATPVAVGSATGLLIPLPTVDSDHGNHEGVDTNLFNQMLIQKKVVPLKRTEGNRVVETEEEEEEEEEEQEIAIVEKNLQSFENSTAATAFLLFSSAAKYESMLVDFLDQLEGIRLHALALEQRYATQLEKIHRHYYASERNLLHYMGFRSLDVANLQEGLASSGLSGLEGCEAHTLASLNTLGTILFSLLTNSQNNCSCLDGETRRRCIPSVSIPEWQSVVQNKGTSATDVVLNGTEHISYEAGNFMLSKHAEALLGSSPPERNTVIMVTLPSEAAEDDKLIRHLLLSGMNVARINCAHDSPEVWKKMVQKVRFFAELLEMPCRVSFDLTRPKLRTGPMQPGPSVLKIKPTKDSLGHVVAPACVWIAEEGVRPSGQRIPDVCVPIIPSPGWTKKIQSGDAIKFKDARGRSRELRVMEKGSDPSRAGIFAECRAVSYIEPGCALTVLGYDGQRLNLNVGQLPEVEQAILLRPGDKLLLKRDHVLGSPAQVDKAGKVVVPASVTCTLDKVFDVAKLGQPVKFDDGKIGGVIGSVSPSEICVTITEAGGHKGRKLKGEKAINFPESDLSLNGLTVKDAEDLDFVVANADMLALSFVNGPADVRALQDELARRGADEIGIVVKIETELGFQSLPSILLQTMVTMNPVGVMVARGDMAVECGWQRLAEIQDQILLLCEAAHVPTIWATQVLEELAKSGLPSRAEITDAASGSRAECVMLNKGPYILQAVASLDDILRREASRRRKNRWRMHPLQNLGNLDM</sequence>
<evidence type="ECO:0000256" key="7">
    <source>
        <dbReference type="ARBA" id="ARBA00022741"/>
    </source>
</evidence>
<keyword evidence="10" id="KW-0460">Magnesium</keyword>
<dbReference type="STRING" id="3218.A0A2K1JG01"/>
<dbReference type="InterPro" id="IPR015813">
    <property type="entry name" value="Pyrv/PenolPyrv_kinase-like_dom"/>
</dbReference>
<dbReference type="InterPro" id="IPR011037">
    <property type="entry name" value="Pyrv_Knase-like_insert_dom_sf"/>
</dbReference>
<evidence type="ECO:0000313" key="16">
    <source>
        <dbReference type="EnsemblPlants" id="Pp3c14_1520V3.1"/>
    </source>
</evidence>
<evidence type="ECO:0000256" key="8">
    <source>
        <dbReference type="ARBA" id="ARBA00022777"/>
    </source>
</evidence>
<keyword evidence="6" id="KW-0479">Metal-binding</keyword>
<evidence type="ECO:0000256" key="6">
    <source>
        <dbReference type="ARBA" id="ARBA00022723"/>
    </source>
</evidence>
<evidence type="ECO:0000256" key="3">
    <source>
        <dbReference type="ARBA" id="ARBA00008663"/>
    </source>
</evidence>
<dbReference type="RefSeq" id="XP_024395403.1">
    <property type="nucleotide sequence ID" value="XM_024539635.2"/>
</dbReference>
<comment type="cofactor">
    <cofactor evidence="1">
        <name>K(+)</name>
        <dbReference type="ChEBI" id="CHEBI:29103"/>
    </cofactor>
</comment>
<reference evidence="15 17" key="1">
    <citation type="journal article" date="2008" name="Science">
        <title>The Physcomitrella genome reveals evolutionary insights into the conquest of land by plants.</title>
        <authorList>
            <person name="Rensing S."/>
            <person name="Lang D."/>
            <person name="Zimmer A."/>
            <person name="Terry A."/>
            <person name="Salamov A."/>
            <person name="Shapiro H."/>
            <person name="Nishiyama T."/>
            <person name="Perroud P.-F."/>
            <person name="Lindquist E."/>
            <person name="Kamisugi Y."/>
            <person name="Tanahashi T."/>
            <person name="Sakakibara K."/>
            <person name="Fujita T."/>
            <person name="Oishi K."/>
            <person name="Shin-I T."/>
            <person name="Kuroki Y."/>
            <person name="Toyoda A."/>
            <person name="Suzuki Y."/>
            <person name="Hashimoto A."/>
            <person name="Yamaguchi K."/>
            <person name="Sugano A."/>
            <person name="Kohara Y."/>
            <person name="Fujiyama A."/>
            <person name="Anterola A."/>
            <person name="Aoki S."/>
            <person name="Ashton N."/>
            <person name="Barbazuk W.B."/>
            <person name="Barker E."/>
            <person name="Bennetzen J."/>
            <person name="Bezanilla M."/>
            <person name="Blankenship R."/>
            <person name="Cho S.H."/>
            <person name="Dutcher S."/>
            <person name="Estelle M."/>
            <person name="Fawcett J.A."/>
            <person name="Gundlach H."/>
            <person name="Hanada K."/>
            <person name="Heyl A."/>
            <person name="Hicks K.A."/>
            <person name="Hugh J."/>
            <person name="Lohr M."/>
            <person name="Mayer K."/>
            <person name="Melkozernov A."/>
            <person name="Murata T."/>
            <person name="Nelson D."/>
            <person name="Pils B."/>
            <person name="Prigge M."/>
            <person name="Reiss B."/>
            <person name="Renner T."/>
            <person name="Rombauts S."/>
            <person name="Rushton P."/>
            <person name="Sanderfoot A."/>
            <person name="Schween G."/>
            <person name="Shiu S.-H."/>
            <person name="Stueber K."/>
            <person name="Theodoulou F.L."/>
            <person name="Tu H."/>
            <person name="Van de Peer Y."/>
            <person name="Verrier P.J."/>
            <person name="Waters E."/>
            <person name="Wood A."/>
            <person name="Yang L."/>
            <person name="Cove D."/>
            <person name="Cuming A."/>
            <person name="Hasebe M."/>
            <person name="Lucas S."/>
            <person name="Mishler D.B."/>
            <person name="Reski R."/>
            <person name="Grigoriev I."/>
            <person name="Quatrano R.S."/>
            <person name="Boore J.L."/>
        </authorList>
    </citation>
    <scope>NUCLEOTIDE SEQUENCE [LARGE SCALE GENOMIC DNA]</scope>
    <source>
        <strain evidence="16 17">cv. Gransden 2004</strain>
    </source>
</reference>
<feature type="domain" description="Pyruvate kinase barrel" evidence="14">
    <location>
        <begin position="381"/>
        <end position="468"/>
    </location>
</feature>
<dbReference type="GO" id="GO:0000287">
    <property type="term" value="F:magnesium ion binding"/>
    <property type="evidence" value="ECO:0007669"/>
    <property type="project" value="InterPro"/>
</dbReference>
<dbReference type="InterPro" id="IPR015793">
    <property type="entry name" value="Pyrv_Knase_brl"/>
</dbReference>
<dbReference type="Gramene" id="Pp3c14_1520V3.4">
    <property type="protein sequence ID" value="Pp3c14_1520V3.4"/>
    <property type="gene ID" value="Pp3c14_1520"/>
</dbReference>
<dbReference type="Pfam" id="PF00224">
    <property type="entry name" value="PK"/>
    <property type="match status" value="2"/>
</dbReference>
<dbReference type="GeneID" id="112291768"/>
<dbReference type="InterPro" id="IPR001697">
    <property type="entry name" value="Pyr_Knase"/>
</dbReference>
<dbReference type="EnsemblPlants" id="Pp3c14_1520V3.5">
    <property type="protein sequence ID" value="Pp3c14_1520V3.5"/>
    <property type="gene ID" value="Pp3c14_1520"/>
</dbReference>
<dbReference type="EnsemblPlants" id="Pp3c14_1520V3.3">
    <property type="protein sequence ID" value="Pp3c14_1520V3.3"/>
    <property type="gene ID" value="Pp3c14_1520"/>
</dbReference>
<dbReference type="FunCoup" id="A0A2K1JG01">
    <property type="interactions" value="450"/>
</dbReference>
<reference evidence="15 17" key="2">
    <citation type="journal article" date="2018" name="Plant J.">
        <title>The Physcomitrella patens chromosome-scale assembly reveals moss genome structure and evolution.</title>
        <authorList>
            <person name="Lang D."/>
            <person name="Ullrich K.K."/>
            <person name="Murat F."/>
            <person name="Fuchs J."/>
            <person name="Jenkins J."/>
            <person name="Haas F.B."/>
            <person name="Piednoel M."/>
            <person name="Gundlach H."/>
            <person name="Van Bel M."/>
            <person name="Meyberg R."/>
            <person name="Vives C."/>
            <person name="Morata J."/>
            <person name="Symeonidi A."/>
            <person name="Hiss M."/>
            <person name="Muchero W."/>
            <person name="Kamisugi Y."/>
            <person name="Saleh O."/>
            <person name="Blanc G."/>
            <person name="Decker E.L."/>
            <person name="van Gessel N."/>
            <person name="Grimwood J."/>
            <person name="Hayes R.D."/>
            <person name="Graham S.W."/>
            <person name="Gunter L.E."/>
            <person name="McDaniel S.F."/>
            <person name="Hoernstein S.N.W."/>
            <person name="Larsson A."/>
            <person name="Li F.W."/>
            <person name="Perroud P.F."/>
            <person name="Phillips J."/>
            <person name="Ranjan P."/>
            <person name="Rokshar D.S."/>
            <person name="Rothfels C.J."/>
            <person name="Schneider L."/>
            <person name="Shu S."/>
            <person name="Stevenson D.W."/>
            <person name="Thummler F."/>
            <person name="Tillich M."/>
            <person name="Villarreal Aguilar J.C."/>
            <person name="Widiez T."/>
            <person name="Wong G.K."/>
            <person name="Wymore A."/>
            <person name="Zhang Y."/>
            <person name="Zimmer A.D."/>
            <person name="Quatrano R.S."/>
            <person name="Mayer K.F.X."/>
            <person name="Goodstein D."/>
            <person name="Casacuberta J.M."/>
            <person name="Vandepoele K."/>
            <person name="Reski R."/>
            <person name="Cuming A.C."/>
            <person name="Tuskan G.A."/>
            <person name="Maumus F."/>
            <person name="Salse J."/>
            <person name="Schmutz J."/>
            <person name="Rensing S.A."/>
        </authorList>
    </citation>
    <scope>NUCLEOTIDE SEQUENCE [LARGE SCALE GENOMIC DNA]</scope>
    <source>
        <strain evidence="16 17">cv. Gransden 2004</strain>
    </source>
</reference>
<keyword evidence="9" id="KW-0067">ATP-binding</keyword>
<dbReference type="RefSeq" id="XP_024395402.1">
    <property type="nucleotide sequence ID" value="XM_024539634.2"/>
</dbReference>
<dbReference type="SUPFAM" id="SSF50800">
    <property type="entry name" value="PK beta-barrel domain-like"/>
    <property type="match status" value="1"/>
</dbReference>
<name>A0A2K1JG01_PHYPA</name>
<dbReference type="PANTHER" id="PTHR11817">
    <property type="entry name" value="PYRUVATE KINASE"/>
    <property type="match status" value="1"/>
</dbReference>
<dbReference type="GO" id="GO:0004743">
    <property type="term" value="F:pyruvate kinase activity"/>
    <property type="evidence" value="ECO:0000318"/>
    <property type="project" value="GO_Central"/>
</dbReference>
<evidence type="ECO:0000256" key="9">
    <source>
        <dbReference type="ARBA" id="ARBA00022840"/>
    </source>
</evidence>
<evidence type="ECO:0000256" key="10">
    <source>
        <dbReference type="ARBA" id="ARBA00022842"/>
    </source>
</evidence>
<dbReference type="Gramene" id="Pp3c14_1520V3.2">
    <property type="protein sequence ID" value="Pp3c14_1520V3.2"/>
    <property type="gene ID" value="Pp3c14_1520"/>
</dbReference>
<evidence type="ECO:0000256" key="2">
    <source>
        <dbReference type="ARBA" id="ARBA00004997"/>
    </source>
</evidence>
<evidence type="ECO:0000256" key="13">
    <source>
        <dbReference type="SAM" id="Coils"/>
    </source>
</evidence>
<dbReference type="FunFam" id="3.20.20.60:FF:000051">
    <property type="entry name" value="Pyruvate kinase family protein"/>
    <property type="match status" value="1"/>
</dbReference>
<dbReference type="InterPro" id="IPR040442">
    <property type="entry name" value="Pyrv_kinase-like_dom_sf"/>
</dbReference>
<dbReference type="Gramene" id="Pp3c14_1520V3.1">
    <property type="protein sequence ID" value="Pp3c14_1520V3.1"/>
    <property type="gene ID" value="Pp3c14_1520"/>
</dbReference>
<dbReference type="Gramene" id="Pp3c14_1520V3.5">
    <property type="protein sequence ID" value="Pp3c14_1520V3.5"/>
    <property type="gene ID" value="Pp3c14_1520"/>
</dbReference>
<dbReference type="GO" id="GO:0005737">
    <property type="term" value="C:cytoplasm"/>
    <property type="evidence" value="ECO:0000318"/>
    <property type="project" value="GO_Central"/>
</dbReference>
<dbReference type="NCBIfam" id="NF011314">
    <property type="entry name" value="PRK14725.1"/>
    <property type="match status" value="1"/>
</dbReference>
<evidence type="ECO:0000256" key="12">
    <source>
        <dbReference type="ARBA" id="ARBA00023317"/>
    </source>
</evidence>
<dbReference type="RefSeq" id="XP_024395401.1">
    <property type="nucleotide sequence ID" value="XM_024539633.2"/>
</dbReference>